<dbReference type="EMBL" id="CM055098">
    <property type="protein sequence ID" value="KAJ7549546.1"/>
    <property type="molecule type" value="Genomic_DNA"/>
</dbReference>
<comment type="caution">
    <text evidence="1">The sequence shown here is derived from an EMBL/GenBank/DDBJ whole genome shotgun (WGS) entry which is preliminary data.</text>
</comment>
<name>A0ACC2D5J3_DIPCM</name>
<protein>
    <submittedName>
        <fullName evidence="1">Uncharacterized protein</fullName>
    </submittedName>
</protein>
<sequence length="318" mass="35909">MEWRALLVLLWFLSPNHQGPYHVSSRFKEQVAAPILMSREHFYNRTLALHLVEYASAVYVDNPAALLTWSCSRCSGLTKGFKLSELIVDANFNLQAFVGVAENLAALVIAFRGTQETSLQNWMEDLYFREYSFNYPGVKDALVHHGFYSAYHNTTLRPRVLAAVTSVLDKRNDLRILITGHSLGGAMASLCALDLAVNFGTKDVQLITFGQPRIGNAAFAAYFNAFVPETIRVTHGHDIVPHLPPYFSLLGPRSYHHFAREVWLTELNFGILRLEFEFICDSSGEDPLCSRSVYGDSISDHMEYYGVHLGFVLESTYR</sequence>
<gene>
    <name evidence="1" type="ORF">O6H91_07G057900</name>
</gene>
<keyword evidence="2" id="KW-1185">Reference proteome</keyword>
<accession>A0ACC2D5J3</accession>
<dbReference type="Proteomes" id="UP001162992">
    <property type="component" value="Chromosome 7"/>
</dbReference>
<evidence type="ECO:0000313" key="1">
    <source>
        <dbReference type="EMBL" id="KAJ7549546.1"/>
    </source>
</evidence>
<proteinExistence type="predicted"/>
<reference evidence="2" key="1">
    <citation type="journal article" date="2024" name="Proc. Natl. Acad. Sci. U.S.A.">
        <title>Extraordinary preservation of gene collinearity over three hundred million years revealed in homosporous lycophytes.</title>
        <authorList>
            <person name="Li C."/>
            <person name="Wickell D."/>
            <person name="Kuo L.Y."/>
            <person name="Chen X."/>
            <person name="Nie B."/>
            <person name="Liao X."/>
            <person name="Peng D."/>
            <person name="Ji J."/>
            <person name="Jenkins J."/>
            <person name="Williams M."/>
            <person name="Shu S."/>
            <person name="Plott C."/>
            <person name="Barry K."/>
            <person name="Rajasekar S."/>
            <person name="Grimwood J."/>
            <person name="Han X."/>
            <person name="Sun S."/>
            <person name="Hou Z."/>
            <person name="He W."/>
            <person name="Dai G."/>
            <person name="Sun C."/>
            <person name="Schmutz J."/>
            <person name="Leebens-Mack J.H."/>
            <person name="Li F.W."/>
            <person name="Wang L."/>
        </authorList>
    </citation>
    <scope>NUCLEOTIDE SEQUENCE [LARGE SCALE GENOMIC DNA]</scope>
    <source>
        <strain evidence="2">cv. PW_Plant_1</strain>
    </source>
</reference>
<evidence type="ECO:0000313" key="2">
    <source>
        <dbReference type="Proteomes" id="UP001162992"/>
    </source>
</evidence>
<organism evidence="1 2">
    <name type="scientific">Diphasiastrum complanatum</name>
    <name type="common">Issler's clubmoss</name>
    <name type="synonym">Lycopodium complanatum</name>
    <dbReference type="NCBI Taxonomy" id="34168"/>
    <lineage>
        <taxon>Eukaryota</taxon>
        <taxon>Viridiplantae</taxon>
        <taxon>Streptophyta</taxon>
        <taxon>Embryophyta</taxon>
        <taxon>Tracheophyta</taxon>
        <taxon>Lycopodiopsida</taxon>
        <taxon>Lycopodiales</taxon>
        <taxon>Lycopodiaceae</taxon>
        <taxon>Lycopodioideae</taxon>
        <taxon>Diphasiastrum</taxon>
    </lineage>
</organism>